<gene>
    <name evidence="5 8" type="primary">rimM</name>
    <name evidence="8" type="ORF">CRENPOLYSF1_240006</name>
</gene>
<dbReference type="Pfam" id="PF24986">
    <property type="entry name" value="PRC_RimM"/>
    <property type="match status" value="1"/>
</dbReference>
<feature type="domain" description="Ribosome maturation factor RimM PRC barrel" evidence="7">
    <location>
        <begin position="101"/>
        <end position="166"/>
    </location>
</feature>
<evidence type="ECO:0000256" key="3">
    <source>
        <dbReference type="ARBA" id="ARBA00022552"/>
    </source>
</evidence>
<dbReference type="Gene3D" id="2.40.30.60">
    <property type="entry name" value="RimM"/>
    <property type="match status" value="1"/>
</dbReference>
<evidence type="ECO:0000259" key="7">
    <source>
        <dbReference type="Pfam" id="PF24986"/>
    </source>
</evidence>
<feature type="domain" description="RimM N-terminal" evidence="6">
    <location>
        <begin position="9"/>
        <end position="88"/>
    </location>
</feature>
<keyword evidence="9" id="KW-1185">Reference proteome</keyword>
<comment type="subunit">
    <text evidence="5">Binds ribosomal protein uS19.</text>
</comment>
<keyword evidence="2 5" id="KW-0690">Ribosome biogenesis</keyword>
<accession>A0A1R4H7A7</accession>
<evidence type="ECO:0000256" key="5">
    <source>
        <dbReference type="HAMAP-Rule" id="MF_00014"/>
    </source>
</evidence>
<dbReference type="GO" id="GO:0043022">
    <property type="term" value="F:ribosome binding"/>
    <property type="evidence" value="ECO:0007669"/>
    <property type="project" value="InterPro"/>
</dbReference>
<dbReference type="SUPFAM" id="SSF50447">
    <property type="entry name" value="Translation proteins"/>
    <property type="match status" value="1"/>
</dbReference>
<dbReference type="OrthoDB" id="9783509at2"/>
<dbReference type="EMBL" id="FUKI01000098">
    <property type="protein sequence ID" value="SJM92047.1"/>
    <property type="molecule type" value="Genomic_DNA"/>
</dbReference>
<organism evidence="8 9">
    <name type="scientific">Crenothrix polyspora</name>
    <dbReference type="NCBI Taxonomy" id="360316"/>
    <lineage>
        <taxon>Bacteria</taxon>
        <taxon>Pseudomonadati</taxon>
        <taxon>Pseudomonadota</taxon>
        <taxon>Gammaproteobacteria</taxon>
        <taxon>Methylococcales</taxon>
        <taxon>Crenotrichaceae</taxon>
        <taxon>Crenothrix</taxon>
    </lineage>
</organism>
<comment type="similarity">
    <text evidence="5">Belongs to the RimM family.</text>
</comment>
<dbReference type="GO" id="GO:0005737">
    <property type="term" value="C:cytoplasm"/>
    <property type="evidence" value="ECO:0007669"/>
    <property type="project" value="UniProtKB-SubCell"/>
</dbReference>
<dbReference type="InterPro" id="IPR036976">
    <property type="entry name" value="RimM_N_sf"/>
</dbReference>
<evidence type="ECO:0000313" key="9">
    <source>
        <dbReference type="Proteomes" id="UP000195667"/>
    </source>
</evidence>
<dbReference type="Gene3D" id="2.30.30.240">
    <property type="entry name" value="PRC-barrel domain"/>
    <property type="match status" value="1"/>
</dbReference>
<dbReference type="GO" id="GO:0006364">
    <property type="term" value="P:rRNA processing"/>
    <property type="evidence" value="ECO:0007669"/>
    <property type="project" value="UniProtKB-UniRule"/>
</dbReference>
<evidence type="ECO:0000256" key="4">
    <source>
        <dbReference type="ARBA" id="ARBA00023186"/>
    </source>
</evidence>
<protein>
    <recommendedName>
        <fullName evidence="5">Ribosome maturation factor RimM</fullName>
    </recommendedName>
</protein>
<dbReference type="InterPro" id="IPR011033">
    <property type="entry name" value="PRC_barrel-like_sf"/>
</dbReference>
<dbReference type="Pfam" id="PF01782">
    <property type="entry name" value="RimM"/>
    <property type="match status" value="1"/>
</dbReference>
<keyword evidence="1 5" id="KW-0963">Cytoplasm</keyword>
<dbReference type="AlphaFoldDB" id="A0A1R4H7A7"/>
<dbReference type="SUPFAM" id="SSF50346">
    <property type="entry name" value="PRC-barrel domain"/>
    <property type="match status" value="1"/>
</dbReference>
<keyword evidence="4 5" id="KW-0143">Chaperone</keyword>
<comment type="domain">
    <text evidence="5">The PRC barrel domain binds ribosomal protein uS19.</text>
</comment>
<comment type="function">
    <text evidence="5">An accessory protein needed during the final step in the assembly of 30S ribosomal subunit, possibly for assembly of the head region. Essential for efficient processing of 16S rRNA. May be needed both before and after RbfA during the maturation of 16S rRNA. It has affinity for free ribosomal 30S subunits but not for 70S ribosomes.</text>
</comment>
<dbReference type="PANTHER" id="PTHR33692:SF1">
    <property type="entry name" value="RIBOSOME MATURATION FACTOR RIMM"/>
    <property type="match status" value="1"/>
</dbReference>
<dbReference type="GO" id="GO:0005840">
    <property type="term" value="C:ribosome"/>
    <property type="evidence" value="ECO:0007669"/>
    <property type="project" value="InterPro"/>
</dbReference>
<dbReference type="RefSeq" id="WP_087143221.1">
    <property type="nucleotide sequence ID" value="NZ_FUKI01000098.1"/>
</dbReference>
<evidence type="ECO:0000256" key="2">
    <source>
        <dbReference type="ARBA" id="ARBA00022517"/>
    </source>
</evidence>
<evidence type="ECO:0000259" key="6">
    <source>
        <dbReference type="Pfam" id="PF01782"/>
    </source>
</evidence>
<dbReference type="InterPro" id="IPR011961">
    <property type="entry name" value="RimM"/>
</dbReference>
<sequence>MTTEKLINVGKISGVFGIKGWVKVYSFTEPTDNIIKYSPWTLQKGTETQRVKVLGGRVQGKAIVAEIEGISDRDVAATLAGWDILVEQNRLPKVAGNEYYWFDLVGLRVENTQGNNFGIVDSLMETGANDVVIVKGDRDRAIPFLQGQTIISIDLAAGLMVVDWELDF</sequence>
<reference evidence="9" key="1">
    <citation type="submission" date="2017-02" db="EMBL/GenBank/DDBJ databases">
        <authorList>
            <person name="Daims H."/>
        </authorList>
    </citation>
    <scope>NUCLEOTIDE SEQUENCE [LARGE SCALE GENOMIC DNA]</scope>
</reference>
<dbReference type="InterPro" id="IPR056792">
    <property type="entry name" value="PRC_RimM"/>
</dbReference>
<evidence type="ECO:0000256" key="1">
    <source>
        <dbReference type="ARBA" id="ARBA00022490"/>
    </source>
</evidence>
<dbReference type="Proteomes" id="UP000195667">
    <property type="component" value="Unassembled WGS sequence"/>
</dbReference>
<dbReference type="NCBIfam" id="TIGR02273">
    <property type="entry name" value="16S_RimM"/>
    <property type="match status" value="1"/>
</dbReference>
<dbReference type="HAMAP" id="MF_00014">
    <property type="entry name" value="Ribosome_mat_RimM"/>
    <property type="match status" value="1"/>
</dbReference>
<dbReference type="GO" id="GO:0042274">
    <property type="term" value="P:ribosomal small subunit biogenesis"/>
    <property type="evidence" value="ECO:0007669"/>
    <property type="project" value="UniProtKB-UniRule"/>
</dbReference>
<dbReference type="InterPro" id="IPR002676">
    <property type="entry name" value="RimM_N"/>
</dbReference>
<dbReference type="PANTHER" id="PTHR33692">
    <property type="entry name" value="RIBOSOME MATURATION FACTOR RIMM"/>
    <property type="match status" value="1"/>
</dbReference>
<name>A0A1R4H7A7_9GAMM</name>
<proteinExistence type="inferred from homology"/>
<comment type="subcellular location">
    <subcellularLocation>
        <location evidence="5">Cytoplasm</location>
    </subcellularLocation>
</comment>
<evidence type="ECO:0000313" key="8">
    <source>
        <dbReference type="EMBL" id="SJM92047.1"/>
    </source>
</evidence>
<keyword evidence="3 5" id="KW-0698">rRNA processing</keyword>
<dbReference type="InterPro" id="IPR009000">
    <property type="entry name" value="Transl_B-barrel_sf"/>
</dbReference>